<dbReference type="EMBL" id="CP060122">
    <property type="protein sequence ID" value="QNG49327.1"/>
    <property type="molecule type" value="Genomic_DNA"/>
</dbReference>
<protein>
    <submittedName>
        <fullName evidence="1">Uncharacterized protein</fullName>
    </submittedName>
</protein>
<dbReference type="AlphaFoldDB" id="A0A9X7UJU8"/>
<evidence type="ECO:0000313" key="1">
    <source>
        <dbReference type="EMBL" id="QNG49327.1"/>
    </source>
</evidence>
<evidence type="ECO:0000313" key="2">
    <source>
        <dbReference type="Proteomes" id="UP000515377"/>
    </source>
</evidence>
<proteinExistence type="predicted"/>
<sequence length="82" mass="9188">MNKVDIASEVAFVARTFYRPDAVDATAMLARIEAHLIARSTSPSIFGRKAINDPCFVFDLRKGRRVTRRTASRIDAYLAKEA</sequence>
<dbReference type="Proteomes" id="UP000515377">
    <property type="component" value="Chromosome"/>
</dbReference>
<reference evidence="1 2" key="1">
    <citation type="submission" date="2020-07" db="EMBL/GenBank/DDBJ databases">
        <title>Whole genome sequence of Sphingobium yanoikuyae A3.</title>
        <authorList>
            <person name="Han S.-S."/>
        </authorList>
    </citation>
    <scope>NUCLEOTIDE SEQUENCE [LARGE SCALE GENOMIC DNA]</scope>
    <source>
        <strain evidence="1 2">A3</strain>
    </source>
</reference>
<accession>A0A9X7UJU8</accession>
<gene>
    <name evidence="1" type="ORF">H3V42_24800</name>
</gene>
<name>A0A9X7UJU8_SPHYA</name>
<organism evidence="1 2">
    <name type="scientific">Sphingobium yanoikuyae</name>
    <name type="common">Sphingomonas yanoikuyae</name>
    <dbReference type="NCBI Taxonomy" id="13690"/>
    <lineage>
        <taxon>Bacteria</taxon>
        <taxon>Pseudomonadati</taxon>
        <taxon>Pseudomonadota</taxon>
        <taxon>Alphaproteobacteria</taxon>
        <taxon>Sphingomonadales</taxon>
        <taxon>Sphingomonadaceae</taxon>
        <taxon>Sphingobium</taxon>
    </lineage>
</organism>